<dbReference type="SFLD" id="SFLDS00036">
    <property type="entry name" value="Aromatic_Prenyltransferase"/>
    <property type="match status" value="1"/>
</dbReference>
<evidence type="ECO:0000313" key="4">
    <source>
        <dbReference type="Proteomes" id="UP001362999"/>
    </source>
</evidence>
<evidence type="ECO:0000256" key="1">
    <source>
        <dbReference type="ARBA" id="ARBA00010209"/>
    </source>
</evidence>
<proteinExistence type="inferred from homology"/>
<comment type="caution">
    <text evidence="3">The sequence shown here is derived from an EMBL/GenBank/DDBJ whole genome shotgun (WGS) entry which is preliminary data.</text>
</comment>
<accession>A0AAW0E169</accession>
<evidence type="ECO:0000256" key="2">
    <source>
        <dbReference type="ARBA" id="ARBA00022679"/>
    </source>
</evidence>
<reference evidence="3 4" key="1">
    <citation type="journal article" date="2024" name="J Genomics">
        <title>Draft genome sequencing and assembly of Favolaschia claudopus CIRM-BRFM 2984 isolated from oak limbs.</title>
        <authorList>
            <person name="Navarro D."/>
            <person name="Drula E."/>
            <person name="Chaduli D."/>
            <person name="Cazenave R."/>
            <person name="Ahrendt S."/>
            <person name="Wang J."/>
            <person name="Lipzen A."/>
            <person name="Daum C."/>
            <person name="Barry K."/>
            <person name="Grigoriev I.V."/>
            <person name="Favel A."/>
            <person name="Rosso M.N."/>
            <person name="Martin F."/>
        </authorList>
    </citation>
    <scope>NUCLEOTIDE SEQUENCE [LARGE SCALE GENOMIC DNA]</scope>
    <source>
        <strain evidence="3 4">CIRM-BRFM 2984</strain>
    </source>
</reference>
<dbReference type="PANTHER" id="PTHR40627">
    <property type="entry name" value="INDOLE PRENYLTRANSFERASE TDIB-RELATED"/>
    <property type="match status" value="1"/>
</dbReference>
<evidence type="ECO:0000313" key="3">
    <source>
        <dbReference type="EMBL" id="KAK7057607.1"/>
    </source>
</evidence>
<dbReference type="SFLD" id="SFLDG01162">
    <property type="entry name" value="I"/>
    <property type="match status" value="1"/>
</dbReference>
<dbReference type="EMBL" id="JAWWNJ010000004">
    <property type="protein sequence ID" value="KAK7057607.1"/>
    <property type="molecule type" value="Genomic_DNA"/>
</dbReference>
<keyword evidence="2" id="KW-0808">Transferase</keyword>
<dbReference type="InterPro" id="IPR033964">
    <property type="entry name" value="ABBA"/>
</dbReference>
<gene>
    <name evidence="3" type="ORF">R3P38DRAFT_2842003</name>
</gene>
<dbReference type="Pfam" id="PF11991">
    <property type="entry name" value="Trp_DMAT"/>
    <property type="match status" value="1"/>
</dbReference>
<dbReference type="GO" id="GO:0016765">
    <property type="term" value="F:transferase activity, transferring alkyl or aryl (other than methyl) groups"/>
    <property type="evidence" value="ECO:0007669"/>
    <property type="project" value="InterPro"/>
</dbReference>
<sequence>MATQAHKVDHASLFADGRYFAQIPVAGKITPPSETLPIKDIVVSVAKQLIGDNYTLREDIAAPKSDDAFAVYNILTQLLPVLSEQSKWYWERAGLSFASMLESAKYPIHSQTSHLIFWWARLGGINGPTVKGTTKEEITECTRDGACTEFSWVVPRDTDPTSPCNRKIRLAIDPFHPDLKTRLAGGATSDYLWSTVGGMGLVTQEGGKGWKDAIEKWMFPGLETNEQVVPGCTYFIGFDFNPSGVITLKHYFMPPAADPNVDPMFKCTVNRLTWDLSAWRTIVPQLEPSIMEPLNFFLDYLDNEGKDAALMFPMVAFDSCPVEKNRLKLYLWSPKHTIKDIVYNMTMGGKLKGKIYDDAMVDMRKLCKHIFPYATNDDIELKNQHVIDDVPEAYQEDQPGRHDCGLLYYYEMFAGDPVPYPKVYFLMDFFGKDDKTTADAVEAYLTEVGKPGEPGWFASDLLRANPHRQKDYGTRTGTATALAFGLNPSGCDLTGYYSSEVFRR</sequence>
<dbReference type="Proteomes" id="UP001362999">
    <property type="component" value="Unassembled WGS sequence"/>
</dbReference>
<organism evidence="3 4">
    <name type="scientific">Favolaschia claudopus</name>
    <dbReference type="NCBI Taxonomy" id="2862362"/>
    <lineage>
        <taxon>Eukaryota</taxon>
        <taxon>Fungi</taxon>
        <taxon>Dikarya</taxon>
        <taxon>Basidiomycota</taxon>
        <taxon>Agaricomycotina</taxon>
        <taxon>Agaricomycetes</taxon>
        <taxon>Agaricomycetidae</taxon>
        <taxon>Agaricales</taxon>
        <taxon>Marasmiineae</taxon>
        <taxon>Mycenaceae</taxon>
        <taxon>Favolaschia</taxon>
    </lineage>
</organism>
<dbReference type="NCBIfam" id="TIGR03429">
    <property type="entry name" value="arom_pren_DMATS"/>
    <property type="match status" value="1"/>
</dbReference>
<protein>
    <submittedName>
        <fullName evidence="3">4-O-dimethylallyl-L-tyrosine synthase</fullName>
    </submittedName>
</protein>
<dbReference type="AlphaFoldDB" id="A0AAW0E169"/>
<dbReference type="GO" id="GO:0009820">
    <property type="term" value="P:alkaloid metabolic process"/>
    <property type="evidence" value="ECO:0007669"/>
    <property type="project" value="InterPro"/>
</dbReference>
<name>A0AAW0E169_9AGAR</name>
<dbReference type="PANTHER" id="PTHR40627:SF4">
    <property type="entry name" value="PRENYLTRANSFERASE ASQH1-RELATED"/>
    <property type="match status" value="1"/>
</dbReference>
<comment type="similarity">
    <text evidence="1">Belongs to the tryptophan dimethylallyltransferase family.</text>
</comment>
<keyword evidence="4" id="KW-1185">Reference proteome</keyword>
<dbReference type="InterPro" id="IPR017795">
    <property type="entry name" value="ABBA_NscD-like"/>
</dbReference>